<comment type="catalytic activity">
    <reaction evidence="12">
        <text>Couples ATP hydrolysis with the unwinding of duplex DNA by translocating in the 3'-5' direction.</text>
        <dbReference type="EC" id="5.6.2.4"/>
    </reaction>
</comment>
<gene>
    <name evidence="12" type="primary">priA</name>
    <name evidence="15" type="ORF">SAMN02745134_01359</name>
</gene>
<dbReference type="NCBIfam" id="NF004066">
    <property type="entry name" value="PRK05580.1-3"/>
    <property type="match status" value="1"/>
</dbReference>
<sequence>MFKYAGVIINNESSKVDKAFTYEIPESMRACIKVGLRVKVPFGMGNRIIDGFIVELFDRCENISRLKKISQICDDFTIIREQDIKLINIMREKYMCTYLDCIKLIMPTGITRGMKHKMNKVLSIKNKLTDKYDKEPYKDIFNIVQDNDCKYTKNEISKKFNISVSSINTLVKHEFLDYNVKVVDRYNERIYESYGEKKLNAYQTEAVNRIMEEKTHKFLIHGVTGSGKTEIYMNLVSKIINKGEEAIVLVPEIALTPQMLERFKGRFGKEIAVFHSRLSDGERYDEWLRVKSGKVKVAVGARSALFLPFKNLGIIIIDEEHELSYKSDVTPKYNAIDVAIIKSEIENCKLVLGSATPSIETYYRCKNGDIELIEINNRADGAKLPTVNIVDMREELINNNKSMFSRELKENISIALERKEQIILFINRRGHSTFVSCRKCGYVFRCEHCDIALTYHSESKKLICHYCGEIRNLPSSCPQCKSHYVKYFGVGTEKIEAEVWKQFPNAKTLRMDYDTTRAKNSYEHIYNIFKNGEADILIGTQMVAKGLDFKNVTLVGVIAADLSLNLPDYRANERTFQLINQVSGRAGRGSKEGKVIVQTYSPTSSAIIAAAKNDYLGFYKEEVQMRDLMDYPPFKKILLINLSSKYENLLIKNIQNIGVILKNILQKYSNIKILGPCPCSISKIKEMYRWQIIIKGNFDYKFSCNIKKVVYDSIKTDYNNIRVSMDVNPTSLL</sequence>
<keyword evidence="10 12" id="KW-0413">Isomerase</keyword>
<feature type="binding site" evidence="12">
    <location>
        <position position="449"/>
    </location>
    <ligand>
        <name>Zn(2+)</name>
        <dbReference type="ChEBI" id="CHEBI:29105"/>
        <label>2</label>
    </ligand>
</feature>
<keyword evidence="16" id="KW-1185">Reference proteome</keyword>
<dbReference type="PROSITE" id="PS51192">
    <property type="entry name" value="HELICASE_ATP_BIND_1"/>
    <property type="match status" value="1"/>
</dbReference>
<dbReference type="GO" id="GO:0003677">
    <property type="term" value="F:DNA binding"/>
    <property type="evidence" value="ECO:0007669"/>
    <property type="project" value="UniProtKB-UniRule"/>
</dbReference>
<comment type="function">
    <text evidence="12">Initiates the restart of stalled replication forks, which reloads the replicative helicase on sites other than the origin of replication. Recognizes and binds to abandoned replication forks and remodels them to uncover a helicase loading site. Promotes assembly of the primosome at these replication forks.</text>
</comment>
<dbReference type="InterPro" id="IPR014001">
    <property type="entry name" value="Helicase_ATP-bd"/>
</dbReference>
<dbReference type="InterPro" id="IPR005259">
    <property type="entry name" value="PriA"/>
</dbReference>
<dbReference type="InterPro" id="IPR011545">
    <property type="entry name" value="DEAD/DEAH_box_helicase_dom"/>
</dbReference>
<dbReference type="InterPro" id="IPR027417">
    <property type="entry name" value="P-loop_NTPase"/>
</dbReference>
<dbReference type="InterPro" id="IPR040498">
    <property type="entry name" value="PriA_CRR"/>
</dbReference>
<keyword evidence="6 12" id="KW-0347">Helicase</keyword>
<comment type="similarity">
    <text evidence="12">Belongs to the helicase family. PriA subfamily.</text>
</comment>
<dbReference type="GO" id="GO:0006270">
    <property type="term" value="P:DNA replication initiation"/>
    <property type="evidence" value="ECO:0007669"/>
    <property type="project" value="TreeGrafter"/>
</dbReference>
<keyword evidence="3 12" id="KW-0479">Metal-binding</keyword>
<evidence type="ECO:0000256" key="11">
    <source>
        <dbReference type="ARBA" id="ARBA00048988"/>
    </source>
</evidence>
<dbReference type="GO" id="GO:0006310">
    <property type="term" value="P:DNA recombination"/>
    <property type="evidence" value="ECO:0007669"/>
    <property type="project" value="InterPro"/>
</dbReference>
<name>A0A1W1XC09_9CLOT</name>
<keyword evidence="8 12" id="KW-0067">ATP-binding</keyword>
<dbReference type="GO" id="GO:1990077">
    <property type="term" value="C:primosome complex"/>
    <property type="evidence" value="ECO:0007669"/>
    <property type="project" value="UniProtKB-UniRule"/>
</dbReference>
<keyword evidence="1 12" id="KW-0639">Primosome</keyword>
<feature type="binding site" evidence="12">
    <location>
        <position position="480"/>
    </location>
    <ligand>
        <name>Zn(2+)</name>
        <dbReference type="ChEBI" id="CHEBI:29105"/>
        <label>1</label>
    </ligand>
</feature>
<keyword evidence="2 12" id="KW-0235">DNA replication</keyword>
<dbReference type="GO" id="GO:0005524">
    <property type="term" value="F:ATP binding"/>
    <property type="evidence" value="ECO:0007669"/>
    <property type="project" value="UniProtKB-UniRule"/>
</dbReference>
<evidence type="ECO:0000259" key="13">
    <source>
        <dbReference type="PROSITE" id="PS51192"/>
    </source>
</evidence>
<dbReference type="CDD" id="cd18804">
    <property type="entry name" value="SF2_C_priA"/>
    <property type="match status" value="1"/>
</dbReference>
<feature type="binding site" evidence="12">
    <location>
        <position position="477"/>
    </location>
    <ligand>
        <name>Zn(2+)</name>
        <dbReference type="ChEBI" id="CHEBI:29105"/>
        <label>1</label>
    </ligand>
</feature>
<dbReference type="OrthoDB" id="9759544at2"/>
<dbReference type="GO" id="GO:0006302">
    <property type="term" value="P:double-strand break repair"/>
    <property type="evidence" value="ECO:0007669"/>
    <property type="project" value="InterPro"/>
</dbReference>
<dbReference type="CDD" id="cd17929">
    <property type="entry name" value="DEXHc_priA"/>
    <property type="match status" value="1"/>
</dbReference>
<dbReference type="Gene3D" id="3.40.1440.60">
    <property type="entry name" value="PriA, 3(prime) DNA-binding domain"/>
    <property type="match status" value="1"/>
</dbReference>
<evidence type="ECO:0000256" key="1">
    <source>
        <dbReference type="ARBA" id="ARBA00022515"/>
    </source>
</evidence>
<evidence type="ECO:0000313" key="15">
    <source>
        <dbReference type="EMBL" id="SMC21585.1"/>
    </source>
</evidence>
<reference evidence="15 16" key="1">
    <citation type="submission" date="2017-04" db="EMBL/GenBank/DDBJ databases">
        <authorList>
            <person name="Afonso C.L."/>
            <person name="Miller P.J."/>
            <person name="Scott M.A."/>
            <person name="Spackman E."/>
            <person name="Goraichik I."/>
            <person name="Dimitrov K.M."/>
            <person name="Suarez D.L."/>
            <person name="Swayne D.E."/>
        </authorList>
    </citation>
    <scope>NUCLEOTIDE SEQUENCE [LARGE SCALE GENOMIC DNA]</scope>
    <source>
        <strain evidence="15 16">DSM 12555</strain>
    </source>
</reference>
<dbReference type="Proteomes" id="UP000192468">
    <property type="component" value="Unassembled WGS sequence"/>
</dbReference>
<dbReference type="SUPFAM" id="SSF52540">
    <property type="entry name" value="P-loop containing nucleoside triphosphate hydrolases"/>
    <property type="match status" value="2"/>
</dbReference>
<evidence type="ECO:0000256" key="4">
    <source>
        <dbReference type="ARBA" id="ARBA00022741"/>
    </source>
</evidence>
<keyword evidence="9 12" id="KW-0238">DNA-binding</keyword>
<dbReference type="GO" id="GO:0006269">
    <property type="term" value="P:DNA replication, synthesis of primer"/>
    <property type="evidence" value="ECO:0007669"/>
    <property type="project" value="UniProtKB-KW"/>
</dbReference>
<keyword evidence="5 12" id="KW-0378">Hydrolase</keyword>
<dbReference type="InterPro" id="IPR041236">
    <property type="entry name" value="PriA_C"/>
</dbReference>
<keyword evidence="4 12" id="KW-0547">Nucleotide-binding</keyword>
<dbReference type="Pfam" id="PF18319">
    <property type="entry name" value="Zn_ribbon_PriA"/>
    <property type="match status" value="1"/>
</dbReference>
<dbReference type="Gene3D" id="3.40.50.300">
    <property type="entry name" value="P-loop containing nucleotide triphosphate hydrolases"/>
    <property type="match status" value="2"/>
</dbReference>
<evidence type="ECO:0000256" key="8">
    <source>
        <dbReference type="ARBA" id="ARBA00022840"/>
    </source>
</evidence>
<proteinExistence type="inferred from homology"/>
<evidence type="ECO:0000256" key="2">
    <source>
        <dbReference type="ARBA" id="ARBA00022705"/>
    </source>
</evidence>
<dbReference type="PANTHER" id="PTHR30580:SF0">
    <property type="entry name" value="PRIMOSOMAL PROTEIN N"/>
    <property type="match status" value="1"/>
</dbReference>
<evidence type="ECO:0000256" key="7">
    <source>
        <dbReference type="ARBA" id="ARBA00022833"/>
    </source>
</evidence>
<dbReference type="Pfam" id="PF00271">
    <property type="entry name" value="Helicase_C"/>
    <property type="match status" value="1"/>
</dbReference>
<dbReference type="Pfam" id="PF18074">
    <property type="entry name" value="PriA_C"/>
    <property type="match status" value="1"/>
</dbReference>
<dbReference type="SMART" id="SM00490">
    <property type="entry name" value="HELICc"/>
    <property type="match status" value="1"/>
</dbReference>
<organism evidence="15 16">
    <name type="scientific">Clostridium acidisoli DSM 12555</name>
    <dbReference type="NCBI Taxonomy" id="1121291"/>
    <lineage>
        <taxon>Bacteria</taxon>
        <taxon>Bacillati</taxon>
        <taxon>Bacillota</taxon>
        <taxon>Clostridia</taxon>
        <taxon>Eubacteriales</taxon>
        <taxon>Clostridiaceae</taxon>
        <taxon>Clostridium</taxon>
    </lineage>
</organism>
<evidence type="ECO:0000256" key="6">
    <source>
        <dbReference type="ARBA" id="ARBA00022806"/>
    </source>
</evidence>
<feature type="binding site" evidence="12">
    <location>
        <position position="467"/>
    </location>
    <ligand>
        <name>Zn(2+)</name>
        <dbReference type="ChEBI" id="CHEBI:29105"/>
        <label>2</label>
    </ligand>
</feature>
<dbReference type="GO" id="GO:0008270">
    <property type="term" value="F:zinc ion binding"/>
    <property type="evidence" value="ECO:0007669"/>
    <property type="project" value="UniProtKB-UniRule"/>
</dbReference>
<dbReference type="HAMAP" id="MF_00983">
    <property type="entry name" value="PriA"/>
    <property type="match status" value="1"/>
</dbReference>
<evidence type="ECO:0000313" key="16">
    <source>
        <dbReference type="Proteomes" id="UP000192468"/>
    </source>
</evidence>
<dbReference type="RefSeq" id="WP_084114854.1">
    <property type="nucleotide sequence ID" value="NZ_FWXH01000003.1"/>
</dbReference>
<accession>A0A1W1XC09</accession>
<feature type="domain" description="Helicase ATP-binding" evidence="13">
    <location>
        <begin position="209"/>
        <end position="375"/>
    </location>
</feature>
<keyword evidence="7 12" id="KW-0862">Zinc</keyword>
<protein>
    <recommendedName>
        <fullName evidence="12">Replication restart protein PriA</fullName>
    </recommendedName>
    <alternativeName>
        <fullName evidence="12">ATP-dependent DNA helicase PriA</fullName>
        <ecNumber evidence="12">5.6.2.4</ecNumber>
    </alternativeName>
    <alternativeName>
        <fullName evidence="12">DNA 3'-5' helicase PriA</fullName>
    </alternativeName>
</protein>
<dbReference type="FunFam" id="3.40.50.300:FF:000489">
    <property type="entry name" value="Primosome assembly protein PriA"/>
    <property type="match status" value="1"/>
</dbReference>
<evidence type="ECO:0000256" key="12">
    <source>
        <dbReference type="HAMAP-Rule" id="MF_00983"/>
    </source>
</evidence>
<evidence type="ECO:0000259" key="14">
    <source>
        <dbReference type="PROSITE" id="PS51194"/>
    </source>
</evidence>
<dbReference type="PROSITE" id="PS51194">
    <property type="entry name" value="HELICASE_CTER"/>
    <property type="match status" value="1"/>
</dbReference>
<dbReference type="EMBL" id="FWXH01000003">
    <property type="protein sequence ID" value="SMC21585.1"/>
    <property type="molecule type" value="Genomic_DNA"/>
</dbReference>
<dbReference type="SMART" id="SM00487">
    <property type="entry name" value="DEXDc"/>
    <property type="match status" value="1"/>
</dbReference>
<dbReference type="NCBIfam" id="TIGR00595">
    <property type="entry name" value="priA"/>
    <property type="match status" value="1"/>
</dbReference>
<dbReference type="AlphaFoldDB" id="A0A1W1XC09"/>
<dbReference type="InterPro" id="IPR042115">
    <property type="entry name" value="PriA_3primeBD_sf"/>
</dbReference>
<feature type="domain" description="Helicase C-terminal" evidence="14">
    <location>
        <begin position="472"/>
        <end position="629"/>
    </location>
</feature>
<dbReference type="InterPro" id="IPR041222">
    <property type="entry name" value="PriA_3primeBD"/>
</dbReference>
<dbReference type="Pfam" id="PF17764">
    <property type="entry name" value="PriA_3primeBD"/>
    <property type="match status" value="1"/>
</dbReference>
<comment type="cofactor">
    <cofactor evidence="12">
        <name>Zn(2+)</name>
        <dbReference type="ChEBI" id="CHEBI:29105"/>
    </cofactor>
    <text evidence="12">Binds 2 zinc ions per subunit.</text>
</comment>
<feature type="binding site" evidence="12">
    <location>
        <position position="464"/>
    </location>
    <ligand>
        <name>Zn(2+)</name>
        <dbReference type="ChEBI" id="CHEBI:29105"/>
        <label>2</label>
    </ligand>
</feature>
<evidence type="ECO:0000256" key="10">
    <source>
        <dbReference type="ARBA" id="ARBA00023235"/>
    </source>
</evidence>
<dbReference type="GO" id="GO:0016887">
    <property type="term" value="F:ATP hydrolysis activity"/>
    <property type="evidence" value="ECO:0007669"/>
    <property type="project" value="RHEA"/>
</dbReference>
<comment type="subunit">
    <text evidence="12">Component of the replication restart primosome.</text>
</comment>
<dbReference type="GO" id="GO:0043138">
    <property type="term" value="F:3'-5' DNA helicase activity"/>
    <property type="evidence" value="ECO:0007669"/>
    <property type="project" value="UniProtKB-EC"/>
</dbReference>
<evidence type="ECO:0000256" key="5">
    <source>
        <dbReference type="ARBA" id="ARBA00022801"/>
    </source>
</evidence>
<evidence type="ECO:0000256" key="3">
    <source>
        <dbReference type="ARBA" id="ARBA00022723"/>
    </source>
</evidence>
<feature type="binding site" evidence="12">
    <location>
        <position position="437"/>
    </location>
    <ligand>
        <name>Zn(2+)</name>
        <dbReference type="ChEBI" id="CHEBI:29105"/>
        <label>1</label>
    </ligand>
</feature>
<evidence type="ECO:0000256" key="9">
    <source>
        <dbReference type="ARBA" id="ARBA00023125"/>
    </source>
</evidence>
<dbReference type="STRING" id="1121291.SAMN02745134_01359"/>
<dbReference type="Pfam" id="PF00270">
    <property type="entry name" value="DEAD"/>
    <property type="match status" value="1"/>
</dbReference>
<dbReference type="PANTHER" id="PTHR30580">
    <property type="entry name" value="PRIMOSOMAL PROTEIN N"/>
    <property type="match status" value="1"/>
</dbReference>
<comment type="catalytic activity">
    <reaction evidence="11 12">
        <text>ATP + H2O = ADP + phosphate + H(+)</text>
        <dbReference type="Rhea" id="RHEA:13065"/>
        <dbReference type="ChEBI" id="CHEBI:15377"/>
        <dbReference type="ChEBI" id="CHEBI:15378"/>
        <dbReference type="ChEBI" id="CHEBI:30616"/>
        <dbReference type="ChEBI" id="CHEBI:43474"/>
        <dbReference type="ChEBI" id="CHEBI:456216"/>
        <dbReference type="EC" id="5.6.2.4"/>
    </reaction>
</comment>
<feature type="binding site" evidence="12">
    <location>
        <position position="446"/>
    </location>
    <ligand>
        <name>Zn(2+)</name>
        <dbReference type="ChEBI" id="CHEBI:29105"/>
        <label>2</label>
    </ligand>
</feature>
<dbReference type="InterPro" id="IPR001650">
    <property type="entry name" value="Helicase_C-like"/>
</dbReference>
<dbReference type="EC" id="5.6.2.4" evidence="12"/>
<feature type="binding site" evidence="12">
    <location>
        <position position="440"/>
    </location>
    <ligand>
        <name>Zn(2+)</name>
        <dbReference type="ChEBI" id="CHEBI:29105"/>
        <label>1</label>
    </ligand>
</feature>